<dbReference type="GO" id="GO:0003677">
    <property type="term" value="F:DNA binding"/>
    <property type="evidence" value="ECO:0007669"/>
    <property type="project" value="UniProtKB-KW"/>
</dbReference>
<geneLocation type="plasmid" evidence="3 4">
    <name>megaplasmid</name>
</geneLocation>
<keyword evidence="4" id="KW-1185">Reference proteome</keyword>
<keyword evidence="3" id="KW-0238">DNA-binding</keyword>
<dbReference type="InterPro" id="IPR010982">
    <property type="entry name" value="Lambda_DNA-bd_dom_sf"/>
</dbReference>
<dbReference type="Pfam" id="PF01381">
    <property type="entry name" value="HTH_3"/>
    <property type="match status" value="1"/>
</dbReference>
<evidence type="ECO:0000259" key="2">
    <source>
        <dbReference type="PROSITE" id="PS50943"/>
    </source>
</evidence>
<dbReference type="RefSeq" id="WP_012754060.1">
    <property type="nucleotide sequence ID" value="NC_012811.1"/>
</dbReference>
<sequence length="133" mass="14338">MKPSSRVPGIGRPPAYPAVLRTIEKLGRDISHARRVRRMPAEEFATRIGVSRATLYRLEKGDPGISLNTLCMAMHLLGRLGAVADLADQASDDIGLMLSRQAAPRRVRRVRGGSSEVGEGEGAATTDDGFVAW</sequence>
<dbReference type="EMBL" id="CP001511">
    <property type="protein sequence ID" value="ACS43623.1"/>
    <property type="molecule type" value="Genomic_DNA"/>
</dbReference>
<dbReference type="AlphaFoldDB" id="C5B591"/>
<evidence type="ECO:0000313" key="3">
    <source>
        <dbReference type="EMBL" id="ACS43623.1"/>
    </source>
</evidence>
<feature type="region of interest" description="Disordered" evidence="1">
    <location>
        <begin position="107"/>
        <end position="133"/>
    </location>
</feature>
<evidence type="ECO:0000313" key="4">
    <source>
        <dbReference type="Proteomes" id="UP000009081"/>
    </source>
</evidence>
<dbReference type="SUPFAM" id="SSF47413">
    <property type="entry name" value="lambda repressor-like DNA-binding domains"/>
    <property type="match status" value="1"/>
</dbReference>
<dbReference type="InterPro" id="IPR001387">
    <property type="entry name" value="Cro/C1-type_HTH"/>
</dbReference>
<dbReference type="Proteomes" id="UP000009081">
    <property type="component" value="Plasmid megaplasmid"/>
</dbReference>
<feature type="domain" description="HTH cro/C1-type" evidence="2">
    <location>
        <begin position="30"/>
        <end position="86"/>
    </location>
</feature>
<name>C5B591_METEA</name>
<dbReference type="HOGENOM" id="CLU_153788_1_0_5"/>
<evidence type="ECO:0000256" key="1">
    <source>
        <dbReference type="SAM" id="MobiDB-lite"/>
    </source>
</evidence>
<accession>C5B591</accession>
<keyword evidence="3" id="KW-0614">Plasmid</keyword>
<dbReference type="PROSITE" id="PS50943">
    <property type="entry name" value="HTH_CROC1"/>
    <property type="match status" value="1"/>
</dbReference>
<reference evidence="3 4" key="1">
    <citation type="journal article" date="2009" name="PLoS ONE">
        <title>Methylobacterium genome sequences: a reference blueprint to investigate microbial metabolism of C1 compounds from natural and industrial sources.</title>
        <authorList>
            <person name="Vuilleumier S."/>
            <person name="Chistoserdova L."/>
            <person name="Lee M.-C."/>
            <person name="Bringel F."/>
            <person name="Lajus A."/>
            <person name="Zhou Y."/>
            <person name="Gourion B."/>
            <person name="Barbe V."/>
            <person name="Chang J."/>
            <person name="Cruveiller S."/>
            <person name="Dossat C."/>
            <person name="Gillett W."/>
            <person name="Gruffaz C."/>
            <person name="Haugen E."/>
            <person name="Hourcade E."/>
            <person name="Levy R."/>
            <person name="Mangenot S."/>
            <person name="Muller E."/>
            <person name="Nadalig T."/>
            <person name="Pagni M."/>
            <person name="Penny C."/>
            <person name="Peyraud R."/>
            <person name="Robinson D.G."/>
            <person name="Roche D."/>
            <person name="Rouy Z."/>
            <person name="Saenampechek C."/>
            <person name="Salvignol G."/>
            <person name="Vallenet D."/>
            <person name="Wu Z."/>
            <person name="Marx C.J."/>
            <person name="Vorholt J.A."/>
            <person name="Olson M.V."/>
            <person name="Kaul R."/>
            <person name="Weissenbach J."/>
            <person name="Medigue C."/>
            <person name="Lidstrom M.E."/>
        </authorList>
    </citation>
    <scope>NUCLEOTIDE SEQUENCE [LARGE SCALE GENOMIC DNA]</scope>
    <source>
        <strain evidence="4">ATCC 14718 / DSM 1338 / JCM 2805 / NCIMB 9133 / AM1</strain>
    </source>
</reference>
<dbReference type="KEGG" id="mea:Mex_2p0783"/>
<protein>
    <submittedName>
        <fullName evidence="3">DNA-binding protein</fullName>
    </submittedName>
</protein>
<dbReference type="OrthoDB" id="8092542at2"/>
<proteinExistence type="predicted"/>
<gene>
    <name evidence="3" type="ordered locus">MexAM1_META2p0783</name>
</gene>
<organism evidence="3 4">
    <name type="scientific">Methylorubrum extorquens (strain ATCC 14718 / DSM 1338 / JCM 2805 / NCIMB 9133 / AM1)</name>
    <name type="common">Methylobacterium extorquens</name>
    <dbReference type="NCBI Taxonomy" id="272630"/>
    <lineage>
        <taxon>Bacteria</taxon>
        <taxon>Pseudomonadati</taxon>
        <taxon>Pseudomonadota</taxon>
        <taxon>Alphaproteobacteria</taxon>
        <taxon>Hyphomicrobiales</taxon>
        <taxon>Methylobacteriaceae</taxon>
        <taxon>Methylorubrum</taxon>
    </lineage>
</organism>
<dbReference type="Gene3D" id="1.10.260.40">
    <property type="entry name" value="lambda repressor-like DNA-binding domains"/>
    <property type="match status" value="1"/>
</dbReference>
<dbReference type="CDD" id="cd00093">
    <property type="entry name" value="HTH_XRE"/>
    <property type="match status" value="1"/>
</dbReference>